<accession>A0A1X2I843</accession>
<keyword evidence="1" id="KW-0732">Signal</keyword>
<evidence type="ECO:0000313" key="3">
    <source>
        <dbReference type="Proteomes" id="UP000193560"/>
    </source>
</evidence>
<sequence>MLALGFFLSDIYLTCLAPMDAQYQGSFYQSGCLAHIRSHTCSLFASSQRHLIYHTSVVDNSAQIPAIDSIIGAATAATAATAAAAQIGNLIALGLQFNTFSYDAFTSDYHAPARLVNLNPEYFEYPSTYQLCQEFTKGTQGIHGKIQGLTKTLRKKEKDRVLLERQQAAGNACRASKRRC</sequence>
<evidence type="ECO:0000256" key="1">
    <source>
        <dbReference type="SAM" id="SignalP"/>
    </source>
</evidence>
<reference evidence="2 3" key="1">
    <citation type="submission" date="2016-07" db="EMBL/GenBank/DDBJ databases">
        <title>Pervasive Adenine N6-methylation of Active Genes in Fungi.</title>
        <authorList>
            <consortium name="DOE Joint Genome Institute"/>
            <person name="Mondo S.J."/>
            <person name="Dannebaum R.O."/>
            <person name="Kuo R.C."/>
            <person name="Labutti K."/>
            <person name="Haridas S."/>
            <person name="Kuo A."/>
            <person name="Salamov A."/>
            <person name="Ahrendt S.R."/>
            <person name="Lipzen A."/>
            <person name="Sullivan W."/>
            <person name="Andreopoulos W.B."/>
            <person name="Clum A."/>
            <person name="Lindquist E."/>
            <person name="Daum C."/>
            <person name="Ramamoorthy G.K."/>
            <person name="Gryganskyi A."/>
            <person name="Culley D."/>
            <person name="Magnuson J.K."/>
            <person name="James T.Y."/>
            <person name="O'Malley M.A."/>
            <person name="Stajich J.E."/>
            <person name="Spatafora J.W."/>
            <person name="Visel A."/>
            <person name="Grigoriev I.V."/>
        </authorList>
    </citation>
    <scope>NUCLEOTIDE SEQUENCE [LARGE SCALE GENOMIC DNA]</scope>
    <source>
        <strain evidence="2 3">NRRL 1336</strain>
    </source>
</reference>
<dbReference type="EMBL" id="MCGE01000022">
    <property type="protein sequence ID" value="ORZ11224.1"/>
    <property type="molecule type" value="Genomic_DNA"/>
</dbReference>
<feature type="signal peptide" evidence="1">
    <location>
        <begin position="1"/>
        <end position="21"/>
    </location>
</feature>
<comment type="caution">
    <text evidence="2">The sequence shown here is derived from an EMBL/GenBank/DDBJ whole genome shotgun (WGS) entry which is preliminary data.</text>
</comment>
<dbReference type="AlphaFoldDB" id="A0A1X2I843"/>
<dbReference type="Proteomes" id="UP000193560">
    <property type="component" value="Unassembled WGS sequence"/>
</dbReference>
<protein>
    <submittedName>
        <fullName evidence="2">Uncharacterized protein</fullName>
    </submittedName>
</protein>
<feature type="chain" id="PRO_5012349190" evidence="1">
    <location>
        <begin position="22"/>
        <end position="180"/>
    </location>
</feature>
<evidence type="ECO:0000313" key="2">
    <source>
        <dbReference type="EMBL" id="ORZ11224.1"/>
    </source>
</evidence>
<gene>
    <name evidence="2" type="ORF">BCR42DRAFT_454246</name>
</gene>
<keyword evidence="3" id="KW-1185">Reference proteome</keyword>
<organism evidence="2 3">
    <name type="scientific">Absidia repens</name>
    <dbReference type="NCBI Taxonomy" id="90262"/>
    <lineage>
        <taxon>Eukaryota</taxon>
        <taxon>Fungi</taxon>
        <taxon>Fungi incertae sedis</taxon>
        <taxon>Mucoromycota</taxon>
        <taxon>Mucoromycotina</taxon>
        <taxon>Mucoromycetes</taxon>
        <taxon>Mucorales</taxon>
        <taxon>Cunninghamellaceae</taxon>
        <taxon>Absidia</taxon>
    </lineage>
</organism>
<name>A0A1X2I843_9FUNG</name>
<proteinExistence type="predicted"/>